<feature type="non-terminal residue" evidence="3">
    <location>
        <position position="1"/>
    </location>
</feature>
<sequence>STISKPSVAAVNGNSNLKRKAPSSSDESEDEKPAHKNVSLNGSMQKENQMNKSQNNGNEKRTT</sequence>
<reference evidence="3" key="1">
    <citation type="submission" date="2021-02" db="EMBL/GenBank/DDBJ databases">
        <authorList>
            <person name="Nowell W R."/>
        </authorList>
    </citation>
    <scope>NUCLEOTIDE SEQUENCE</scope>
</reference>
<evidence type="ECO:0000313" key="3">
    <source>
        <dbReference type="EMBL" id="CAF4825897.1"/>
    </source>
</evidence>
<organism evidence="3 4">
    <name type="scientific">Rotaria socialis</name>
    <dbReference type="NCBI Taxonomy" id="392032"/>
    <lineage>
        <taxon>Eukaryota</taxon>
        <taxon>Metazoa</taxon>
        <taxon>Spiralia</taxon>
        <taxon>Gnathifera</taxon>
        <taxon>Rotifera</taxon>
        <taxon>Eurotatoria</taxon>
        <taxon>Bdelloidea</taxon>
        <taxon>Philodinida</taxon>
        <taxon>Philodinidae</taxon>
        <taxon>Rotaria</taxon>
    </lineage>
</organism>
<comment type="caution">
    <text evidence="3">The sequence shown here is derived from an EMBL/GenBank/DDBJ whole genome shotgun (WGS) entry which is preliminary data.</text>
</comment>
<dbReference type="AlphaFoldDB" id="A0A821QP58"/>
<proteinExistence type="predicted"/>
<dbReference type="Proteomes" id="UP000663873">
    <property type="component" value="Unassembled WGS sequence"/>
</dbReference>
<name>A0A821QP58_9BILA</name>
<protein>
    <submittedName>
        <fullName evidence="3">Uncharacterized protein</fullName>
    </submittedName>
</protein>
<evidence type="ECO:0000313" key="4">
    <source>
        <dbReference type="Proteomes" id="UP000663873"/>
    </source>
</evidence>
<dbReference type="EMBL" id="CAJOBP010054160">
    <property type="protein sequence ID" value="CAF4825611.1"/>
    <property type="molecule type" value="Genomic_DNA"/>
</dbReference>
<accession>A0A821QP58</accession>
<dbReference type="EMBL" id="CAJOBP010054203">
    <property type="protein sequence ID" value="CAF4825897.1"/>
    <property type="molecule type" value="Genomic_DNA"/>
</dbReference>
<evidence type="ECO:0000256" key="1">
    <source>
        <dbReference type="SAM" id="MobiDB-lite"/>
    </source>
</evidence>
<feature type="non-terminal residue" evidence="3">
    <location>
        <position position="63"/>
    </location>
</feature>
<keyword evidence="4" id="KW-1185">Reference proteome</keyword>
<feature type="compositionally biased region" description="Polar residues" evidence="1">
    <location>
        <begin position="38"/>
        <end position="57"/>
    </location>
</feature>
<evidence type="ECO:0000313" key="2">
    <source>
        <dbReference type="EMBL" id="CAF4825611.1"/>
    </source>
</evidence>
<gene>
    <name evidence="2" type="ORF">UJA718_LOCUS42361</name>
    <name evidence="3" type="ORF">UJA718_LOCUS42373</name>
</gene>
<feature type="region of interest" description="Disordered" evidence="1">
    <location>
        <begin position="1"/>
        <end position="63"/>
    </location>
</feature>